<dbReference type="GO" id="GO:1902600">
    <property type="term" value="P:proton transmembrane transport"/>
    <property type="evidence" value="ECO:0007669"/>
    <property type="project" value="InterPro"/>
</dbReference>
<dbReference type="GeneID" id="88174360"/>
<evidence type="ECO:0000313" key="2">
    <source>
        <dbReference type="EMBL" id="WPK25957.1"/>
    </source>
</evidence>
<dbReference type="GO" id="GO:0000221">
    <property type="term" value="C:vacuolar proton-transporting V-type ATPase, V1 domain"/>
    <property type="evidence" value="ECO:0007669"/>
    <property type="project" value="InterPro"/>
</dbReference>
<dbReference type="KEGG" id="asau:88174360"/>
<organism evidence="2 3">
    <name type="scientific">Australozyma saopauloensis</name>
    <dbReference type="NCBI Taxonomy" id="291208"/>
    <lineage>
        <taxon>Eukaryota</taxon>
        <taxon>Fungi</taxon>
        <taxon>Dikarya</taxon>
        <taxon>Ascomycota</taxon>
        <taxon>Saccharomycotina</taxon>
        <taxon>Pichiomycetes</taxon>
        <taxon>Metschnikowiaceae</taxon>
        <taxon>Australozyma</taxon>
    </lineage>
</organism>
<dbReference type="AlphaFoldDB" id="A0AAX4HCB3"/>
<accession>A0AAX4HCB3</accession>
<dbReference type="EMBL" id="CP138897">
    <property type="protein sequence ID" value="WPK25957.1"/>
    <property type="molecule type" value="Genomic_DNA"/>
</dbReference>
<feature type="domain" description="ATPase V1 complex subunit H C-terminal" evidence="1">
    <location>
        <begin position="4"/>
        <end position="78"/>
    </location>
</feature>
<dbReference type="RefSeq" id="XP_062878339.1">
    <property type="nucleotide sequence ID" value="XM_063022269.1"/>
</dbReference>
<evidence type="ECO:0000313" key="3">
    <source>
        <dbReference type="Proteomes" id="UP001338582"/>
    </source>
</evidence>
<dbReference type="Pfam" id="PF11698">
    <property type="entry name" value="V-ATPase_H_C"/>
    <property type="match status" value="1"/>
</dbReference>
<dbReference type="InterPro" id="IPR038497">
    <property type="entry name" value="ATPase_V1-cplx_hsu_C_sf"/>
</dbReference>
<dbReference type="InterPro" id="IPR011987">
    <property type="entry name" value="ATPase_V1-cplx_hsu_C"/>
</dbReference>
<proteinExistence type="predicted"/>
<dbReference type="Gene3D" id="1.25.40.150">
    <property type="entry name" value="V-type ATPase, subunit H, C-terminal domain"/>
    <property type="match status" value="1"/>
</dbReference>
<keyword evidence="3" id="KW-1185">Reference proteome</keyword>
<gene>
    <name evidence="2" type="ORF">PUMCH_003296</name>
</gene>
<name>A0AAX4HCB3_9ASCO</name>
<evidence type="ECO:0000259" key="1">
    <source>
        <dbReference type="Pfam" id="PF11698"/>
    </source>
</evidence>
<sequence length="79" mass="8815">MLAILSSEDASLNLVSKIIILNDLQQLIKVLGTDMINFVNTEKGGKYKLLIMTFLENSSGDNELKYEALRTIQYLVGHA</sequence>
<reference evidence="2 3" key="1">
    <citation type="submission" date="2023-10" db="EMBL/GenBank/DDBJ databases">
        <title>Draft Genome Sequence of Candida saopaulonensis from a very Premature Infant with Sepsis.</title>
        <authorList>
            <person name="Ning Y."/>
            <person name="Dai R."/>
            <person name="Xiao M."/>
            <person name="Xu Y."/>
            <person name="Yan Q."/>
            <person name="Zhang L."/>
        </authorList>
    </citation>
    <scope>NUCLEOTIDE SEQUENCE [LARGE SCALE GENOMIC DNA]</scope>
    <source>
        <strain evidence="2 3">19XY460</strain>
    </source>
</reference>
<dbReference type="Proteomes" id="UP001338582">
    <property type="component" value="Chromosome 4"/>
</dbReference>
<protein>
    <recommendedName>
        <fullName evidence="1">ATPase V1 complex subunit H C-terminal domain-containing protein</fullName>
    </recommendedName>
</protein>